<dbReference type="SUPFAM" id="SSF161098">
    <property type="entry name" value="MetI-like"/>
    <property type="match status" value="2"/>
</dbReference>
<dbReference type="InterPro" id="IPR035906">
    <property type="entry name" value="MetI-like_sf"/>
</dbReference>
<feature type="transmembrane region" description="Helical" evidence="7">
    <location>
        <begin position="213"/>
        <end position="236"/>
    </location>
</feature>
<feature type="transmembrane region" description="Helical" evidence="7">
    <location>
        <begin position="12"/>
        <end position="35"/>
    </location>
</feature>
<evidence type="ECO:0000256" key="1">
    <source>
        <dbReference type="ARBA" id="ARBA00004651"/>
    </source>
</evidence>
<feature type="transmembrane region" description="Helical" evidence="7">
    <location>
        <begin position="336"/>
        <end position="354"/>
    </location>
</feature>
<dbReference type="CDD" id="cd06261">
    <property type="entry name" value="TM_PBP2"/>
    <property type="match status" value="2"/>
</dbReference>
<comment type="subcellular location">
    <subcellularLocation>
        <location evidence="1">Cell membrane</location>
        <topology evidence="1">Multi-pass membrane protein</topology>
    </subcellularLocation>
</comment>
<dbReference type="EMBL" id="AOFI03000051">
    <property type="protein sequence ID" value="KAF4323101.1"/>
    <property type="molecule type" value="Genomic_DNA"/>
</dbReference>
<feature type="transmembrane region" description="Helical" evidence="7">
    <location>
        <begin position="79"/>
        <end position="100"/>
    </location>
</feature>
<evidence type="ECO:0000259" key="8">
    <source>
        <dbReference type="PROSITE" id="PS50928"/>
    </source>
</evidence>
<dbReference type="AlphaFoldDB" id="A0A8J4SCK8"/>
<dbReference type="SUPFAM" id="SSF53850">
    <property type="entry name" value="Periplasmic binding protein-like II"/>
    <property type="match status" value="1"/>
</dbReference>
<keyword evidence="3" id="KW-1003">Cell membrane</keyword>
<dbReference type="PANTHER" id="PTHR30193">
    <property type="entry name" value="ABC TRANSPORTER PERMEASE PROTEIN"/>
    <property type="match status" value="1"/>
</dbReference>
<keyword evidence="2" id="KW-0813">Transport</keyword>
<proteinExistence type="predicted"/>
<feature type="domain" description="ABC transmembrane type-1" evidence="8">
    <location>
        <begin position="75"/>
        <end position="288"/>
    </location>
</feature>
<comment type="caution">
    <text evidence="9">The sequence shown here is derived from an EMBL/GenBank/DDBJ whole genome shotgun (WGS) entry which is preliminary data.</text>
</comment>
<dbReference type="Pfam" id="PF00528">
    <property type="entry name" value="BPD_transp_1"/>
    <property type="match status" value="1"/>
</dbReference>
<evidence type="ECO:0000256" key="5">
    <source>
        <dbReference type="ARBA" id="ARBA00022989"/>
    </source>
</evidence>
<evidence type="ECO:0000313" key="10">
    <source>
        <dbReference type="Proteomes" id="UP000702964"/>
    </source>
</evidence>
<dbReference type="PANTHER" id="PTHR30193:SF37">
    <property type="entry name" value="INNER MEMBRANE ABC TRANSPORTER PERMEASE PROTEIN YCJO"/>
    <property type="match status" value="1"/>
</dbReference>
<feature type="transmembrane region" description="Helical" evidence="7">
    <location>
        <begin position="161"/>
        <end position="184"/>
    </location>
</feature>
<evidence type="ECO:0000256" key="6">
    <source>
        <dbReference type="ARBA" id="ARBA00023136"/>
    </source>
</evidence>
<keyword evidence="5 7" id="KW-1133">Transmembrane helix</keyword>
<dbReference type="GO" id="GO:0055085">
    <property type="term" value="P:transmembrane transport"/>
    <property type="evidence" value="ECO:0007669"/>
    <property type="project" value="InterPro"/>
</dbReference>
<dbReference type="Proteomes" id="UP000702964">
    <property type="component" value="Unassembled WGS sequence"/>
</dbReference>
<dbReference type="GO" id="GO:0005886">
    <property type="term" value="C:plasma membrane"/>
    <property type="evidence" value="ECO:0007669"/>
    <property type="project" value="UniProtKB-SubCell"/>
</dbReference>
<evidence type="ECO:0000256" key="7">
    <source>
        <dbReference type="SAM" id="Phobius"/>
    </source>
</evidence>
<evidence type="ECO:0000256" key="2">
    <source>
        <dbReference type="ARBA" id="ARBA00022448"/>
    </source>
</evidence>
<feature type="transmembrane region" description="Helical" evidence="7">
    <location>
        <begin position="112"/>
        <end position="133"/>
    </location>
</feature>
<keyword evidence="4 7" id="KW-0812">Transmembrane</keyword>
<dbReference type="InterPro" id="IPR000515">
    <property type="entry name" value="MetI-like"/>
</dbReference>
<dbReference type="InterPro" id="IPR006059">
    <property type="entry name" value="SBP"/>
</dbReference>
<protein>
    <recommendedName>
        <fullName evidence="8">ABC transmembrane type-1 domain-containing protein</fullName>
    </recommendedName>
</protein>
<feature type="transmembrane region" description="Helical" evidence="7">
    <location>
        <begin position="304"/>
        <end position="324"/>
    </location>
</feature>
<dbReference type="PROSITE" id="PS50928">
    <property type="entry name" value="ABC_TM1"/>
    <property type="match status" value="1"/>
</dbReference>
<evidence type="ECO:0000256" key="3">
    <source>
        <dbReference type="ARBA" id="ARBA00022475"/>
    </source>
</evidence>
<sequence>METKVKVSLWDSLVGYSFVLPAVIGYVLFMAYPLLHSLYLSFMDWNMFKGASGSTFVGLDNYGDVFQNEYFRIGFVNNILLVAMGVPVLLILSLVIAAFLNTKILGRGLLRAMYFVPYITTITAAALVFSALFHPEYGPVNAVLRSLGVEALPGWATSVKWALPTIALFWIWKNIGYCIVIYLAGLQGISSTYYEAASIDGASRLQQFLRITVPMISPTTFFLVITSIISSFQIFAEVMVLTQGGPGTASVTMVYHIYDTAFKQYEMGYASAVSWVFFVLVVIITMVQWIAVTEFPFAHWYMNTALVTVYIVFFVLFVSTLAGYAFAKLNFAGRDIIFFLFIATMMIPVEVRIIPQFMIFKSLACSSGSDEGEAGGSTAKGLDNKEPIKMVIHLNGIDEDIKMKKAIEEIQKLDKYSHVTFDFHGREADSLTSVPIAIASGAQVDIIVVANPMIQQQWADAGTIVPLDELSKSIGVDFKEEFGPYADNASNNGELFMVPHNITRWALYYNKSLFDQAGIPYPDAKVPMTWDQYREVAKKLTTGEGASKKYGAFYLPWGTFWYGDAIMALGGGEQFYNAEGLSNIEDPVFTRSMERIYNMMHVDQSMPTHANTVTSKIDPPAFMNGQYGMNIQGGWVLPWAADKEKFPRDWKLGVAPLPVDSGEKTKTWGIVNGFGISPTSANPELALDIAIELSRLAAKYADSSESANRSVSQNELFAVFGEALAEDDITVEQLKSIFTNEETVFVGEKVMGPNNVKYEKVINEEVEKYLVKEQDLNQAIQNIKTRGDKTIQEK</sequence>
<dbReference type="Gene3D" id="1.10.3720.10">
    <property type="entry name" value="MetI-like"/>
    <property type="match status" value="2"/>
</dbReference>
<keyword evidence="6 7" id="KW-0472">Membrane</keyword>
<dbReference type="Gene3D" id="3.40.190.10">
    <property type="entry name" value="Periplasmic binding protein-like II"/>
    <property type="match status" value="1"/>
</dbReference>
<feature type="transmembrane region" description="Helical" evidence="7">
    <location>
        <begin position="272"/>
        <end position="292"/>
    </location>
</feature>
<gene>
    <name evidence="9" type="ORF">G195_003888</name>
</gene>
<evidence type="ECO:0000313" key="9">
    <source>
        <dbReference type="EMBL" id="KAF4323101.1"/>
    </source>
</evidence>
<organism evidence="9 10">
    <name type="scientific">Phytophthora kernoviae 00238/432</name>
    <dbReference type="NCBI Taxonomy" id="1284355"/>
    <lineage>
        <taxon>Eukaryota</taxon>
        <taxon>Sar</taxon>
        <taxon>Stramenopiles</taxon>
        <taxon>Oomycota</taxon>
        <taxon>Peronosporomycetes</taxon>
        <taxon>Peronosporales</taxon>
        <taxon>Peronosporaceae</taxon>
        <taxon>Phytophthora</taxon>
    </lineage>
</organism>
<dbReference type="InterPro" id="IPR051393">
    <property type="entry name" value="ABC_transporter_permease"/>
</dbReference>
<reference evidence="9" key="1">
    <citation type="journal article" date="2015" name="Genom Data">
        <title>Draft genome sequences of Phytophthora kernoviae and Phytophthora ramorum lineage EU2 from Scotland.</title>
        <authorList>
            <person name="Sambles C."/>
            <person name="Schlenzig A."/>
            <person name="O'Neill P."/>
            <person name="Grant M."/>
            <person name="Studholme D.J."/>
        </authorList>
    </citation>
    <scope>NUCLEOTIDE SEQUENCE</scope>
    <source>
        <strain evidence="9">00238/432</strain>
    </source>
</reference>
<accession>A0A8J4SCK8</accession>
<evidence type="ECO:0000256" key="4">
    <source>
        <dbReference type="ARBA" id="ARBA00022692"/>
    </source>
</evidence>
<reference evidence="9" key="2">
    <citation type="submission" date="2020-02" db="EMBL/GenBank/DDBJ databases">
        <authorList>
            <person name="Studholme D.J."/>
        </authorList>
    </citation>
    <scope>NUCLEOTIDE SEQUENCE</scope>
    <source>
        <strain evidence="9">00238/432</strain>
    </source>
</reference>
<dbReference type="Pfam" id="PF01547">
    <property type="entry name" value="SBP_bac_1"/>
    <property type="match status" value="1"/>
</dbReference>
<name>A0A8J4SCK8_9STRA</name>